<dbReference type="SMART" id="SM01086">
    <property type="entry name" value="ClpB_D2-small"/>
    <property type="match status" value="1"/>
</dbReference>
<dbReference type="Pfam" id="PF10431">
    <property type="entry name" value="ClpB_D2-small"/>
    <property type="match status" value="1"/>
</dbReference>
<evidence type="ECO:0000313" key="9">
    <source>
        <dbReference type="EMBL" id="TGG87999.1"/>
    </source>
</evidence>
<dbReference type="InterPro" id="IPR036628">
    <property type="entry name" value="Clp_N_dom_sf"/>
</dbReference>
<dbReference type="PROSITE" id="PS51903">
    <property type="entry name" value="CLP_R"/>
    <property type="match status" value="1"/>
</dbReference>
<evidence type="ECO:0000256" key="4">
    <source>
        <dbReference type="ARBA" id="ARBA00023186"/>
    </source>
</evidence>
<dbReference type="Pfam" id="PF17871">
    <property type="entry name" value="AAA_lid_9"/>
    <property type="match status" value="1"/>
</dbReference>
<accession>A0A4Z0W0H8</accession>
<dbReference type="InterPro" id="IPR004176">
    <property type="entry name" value="Clp_R_N"/>
</dbReference>
<dbReference type="EMBL" id="SRME01000003">
    <property type="protein sequence ID" value="TGG87999.1"/>
    <property type="molecule type" value="Genomic_DNA"/>
</dbReference>
<dbReference type="GO" id="GO:0005524">
    <property type="term" value="F:ATP binding"/>
    <property type="evidence" value="ECO:0007669"/>
    <property type="project" value="UniProtKB-KW"/>
</dbReference>
<dbReference type="SUPFAM" id="SSF52540">
    <property type="entry name" value="P-loop containing nucleoside triphosphate hydrolases"/>
    <property type="match status" value="2"/>
</dbReference>
<dbReference type="PRINTS" id="PR00300">
    <property type="entry name" value="CLPPROTEASEA"/>
</dbReference>
<feature type="compositionally biased region" description="Basic and acidic residues" evidence="7">
    <location>
        <begin position="815"/>
        <end position="834"/>
    </location>
</feature>
<dbReference type="SUPFAM" id="SSF81923">
    <property type="entry name" value="Double Clp-N motif"/>
    <property type="match status" value="1"/>
</dbReference>
<evidence type="ECO:0000256" key="1">
    <source>
        <dbReference type="ARBA" id="ARBA00022737"/>
    </source>
</evidence>
<dbReference type="PANTHER" id="PTHR11638">
    <property type="entry name" value="ATP-DEPENDENT CLP PROTEASE"/>
    <property type="match status" value="1"/>
</dbReference>
<gene>
    <name evidence="9" type="ORF">E4650_06550</name>
</gene>
<name>A0A4Z0W0H8_9BACT</name>
<dbReference type="Pfam" id="PF00004">
    <property type="entry name" value="AAA"/>
    <property type="match status" value="1"/>
</dbReference>
<dbReference type="FunFam" id="3.40.50.300:FF:000010">
    <property type="entry name" value="Chaperone clpB 1, putative"/>
    <property type="match status" value="1"/>
</dbReference>
<feature type="domain" description="Clp R" evidence="8">
    <location>
        <begin position="5"/>
        <end position="149"/>
    </location>
</feature>
<dbReference type="PROSITE" id="PS00871">
    <property type="entry name" value="CLPAB_2"/>
    <property type="match status" value="1"/>
</dbReference>
<dbReference type="PANTHER" id="PTHR11638:SF18">
    <property type="entry name" value="HEAT SHOCK PROTEIN 104"/>
    <property type="match status" value="1"/>
</dbReference>
<evidence type="ECO:0000256" key="2">
    <source>
        <dbReference type="ARBA" id="ARBA00022741"/>
    </source>
</evidence>
<dbReference type="InterPro" id="IPR001270">
    <property type="entry name" value="ClpA/B"/>
</dbReference>
<dbReference type="Proteomes" id="UP000297288">
    <property type="component" value="Unassembled WGS sequence"/>
</dbReference>
<dbReference type="InterPro" id="IPR003959">
    <property type="entry name" value="ATPase_AAA_core"/>
</dbReference>
<dbReference type="CDD" id="cd19499">
    <property type="entry name" value="RecA-like_ClpB_Hsp104-like"/>
    <property type="match status" value="1"/>
</dbReference>
<dbReference type="InterPro" id="IPR028299">
    <property type="entry name" value="ClpA/B_CS2"/>
</dbReference>
<dbReference type="RefSeq" id="WP_135402924.1">
    <property type="nucleotide sequence ID" value="NZ_SRME01000003.1"/>
</dbReference>
<dbReference type="Pfam" id="PF02861">
    <property type="entry name" value="Clp_N"/>
    <property type="match status" value="1"/>
</dbReference>
<dbReference type="InterPro" id="IPR003593">
    <property type="entry name" value="AAA+_ATPase"/>
</dbReference>
<dbReference type="FunFam" id="3.40.50.300:FF:000025">
    <property type="entry name" value="ATP-dependent Clp protease subunit"/>
    <property type="match status" value="1"/>
</dbReference>
<evidence type="ECO:0000256" key="5">
    <source>
        <dbReference type="PROSITE-ProRule" id="PRU01251"/>
    </source>
</evidence>
<evidence type="ECO:0000256" key="7">
    <source>
        <dbReference type="SAM" id="MobiDB-lite"/>
    </source>
</evidence>
<evidence type="ECO:0000256" key="3">
    <source>
        <dbReference type="ARBA" id="ARBA00022840"/>
    </source>
</evidence>
<dbReference type="InterPro" id="IPR041546">
    <property type="entry name" value="ClpA/ClpB_AAA_lid"/>
</dbReference>
<dbReference type="InterPro" id="IPR027417">
    <property type="entry name" value="P-loop_NTPase"/>
</dbReference>
<protein>
    <submittedName>
        <fullName evidence="9">AAA family ATPase</fullName>
    </submittedName>
</protein>
<dbReference type="OrthoDB" id="9803641at2"/>
<dbReference type="GO" id="GO:0005737">
    <property type="term" value="C:cytoplasm"/>
    <property type="evidence" value="ECO:0007669"/>
    <property type="project" value="TreeGrafter"/>
</dbReference>
<keyword evidence="2 6" id="KW-0547">Nucleotide-binding</keyword>
<evidence type="ECO:0000256" key="6">
    <source>
        <dbReference type="RuleBase" id="RU004432"/>
    </source>
</evidence>
<dbReference type="SMART" id="SM00382">
    <property type="entry name" value="AAA"/>
    <property type="match status" value="2"/>
</dbReference>
<proteinExistence type="inferred from homology"/>
<keyword evidence="1 5" id="KW-0677">Repeat</keyword>
<sequence length="834" mass="94394">MRLNPNDFTEKALKALQDAQTFLASTQSNLMKPEHLLYSVVEQDDEYVNEIFDVEDLDSLLNDLDNAISEDIGMRYSGPVGGLYLSNNLARALEIAKKELRKLNQHKISLMGIVLGIFLEKNSMASKILNKYTNEKIIRKQLKKQIDENDEEDSSRQRDPLKKYTIDLTEEASKGKLTPVIGREKEIQRIIEILSRKTKNNPVLVGDAGVGKTAIIEGLAQKVVEEDAPYYLKDKKIFQLDMTGLIAGTKFRGEFEERLKSVLDRAKKLKDEAIIFIDELQMLMGAGATEGSTMDAANILKPSLARGEIKVIGATTMEEYRKYIEKDKAFARRFQPIDIGEPSVENAIQILEGLKDSYEKHHGVEITDGAVKAAVNLSHRYITDRFLPDKAIDLIDEASAKVKLKINTKPGEIREIEKKLLSLEDEINKLTIDKQYEEAARKKAEYFDVQKELEAAKKMAEQNKEKDNISEKVDEETIAYVVQQWTGIPVTKMLSDEREKLINLEDELHKRMVDQNEAVNIISETIRKSRAGLKDPRRPLGSFLFLGPTGVGKTELAKSIADYLFGDESALIRIDMSEYMEKYSVSRLIGAAPGYVGYEEGGQLTEKVRRKPYSVILLDEIEKAHPDIFNILLQIMDDGRLTDSQGRTVNFSNTIIIMTSNLGSELISKSKKTVGFIEENAENYKDIKEQVMSSVKKAFRPEFINRLDDTIVFKPLSMEDMKAIVDIMVGRLEERLIEKKLTIKVSDAAKKELAEKGFDPVFGARPLRRVIERDIETPLANKIIMAEIQENDEVLVELENNQLVVKKGKSKNKKKGTEDGSKAKVKETEDQKSE</sequence>
<dbReference type="Gene3D" id="3.40.50.300">
    <property type="entry name" value="P-loop containing nucleotide triphosphate hydrolases"/>
    <property type="match status" value="2"/>
</dbReference>
<dbReference type="GO" id="GO:0034605">
    <property type="term" value="P:cellular response to heat"/>
    <property type="evidence" value="ECO:0007669"/>
    <property type="project" value="TreeGrafter"/>
</dbReference>
<keyword evidence="3 6" id="KW-0067">ATP-binding</keyword>
<dbReference type="Gene3D" id="1.10.1780.10">
    <property type="entry name" value="Clp, N-terminal domain"/>
    <property type="match status" value="1"/>
</dbReference>
<dbReference type="CDD" id="cd00009">
    <property type="entry name" value="AAA"/>
    <property type="match status" value="1"/>
</dbReference>
<dbReference type="InterPro" id="IPR019489">
    <property type="entry name" value="Clp_ATPase_C"/>
</dbReference>
<dbReference type="AlphaFoldDB" id="A0A4Z0W0H8"/>
<dbReference type="InterPro" id="IPR050130">
    <property type="entry name" value="ClpA_ClpB"/>
</dbReference>
<reference evidence="9 10" key="1">
    <citation type="submission" date="2019-04" db="EMBL/GenBank/DDBJ databases">
        <title>Draft genome sequence data and analysis of a Fermenting Bacterium, Geotoga petraea strain HO-Geo1, isolated from heavy-oil petroleum reservoir in Russia.</title>
        <authorList>
            <person name="Grouzdev D.S."/>
            <person name="Semenova E.M."/>
            <person name="Sokolova D.S."/>
            <person name="Tourova T.P."/>
            <person name="Poltaraus A.B."/>
            <person name="Nazina T.N."/>
        </authorList>
    </citation>
    <scope>NUCLEOTIDE SEQUENCE [LARGE SCALE GENOMIC DNA]</scope>
    <source>
        <strain evidence="9 10">HO-Geo1</strain>
    </source>
</reference>
<keyword evidence="4 6" id="KW-0143">Chaperone</keyword>
<evidence type="ECO:0000313" key="10">
    <source>
        <dbReference type="Proteomes" id="UP000297288"/>
    </source>
</evidence>
<feature type="region of interest" description="Disordered" evidence="7">
    <location>
        <begin position="807"/>
        <end position="834"/>
    </location>
</feature>
<dbReference type="Pfam" id="PF07724">
    <property type="entry name" value="AAA_2"/>
    <property type="match status" value="1"/>
</dbReference>
<dbReference type="Gene3D" id="1.10.8.60">
    <property type="match status" value="2"/>
</dbReference>
<dbReference type="FunFam" id="1.10.8.60:FF:000017">
    <property type="entry name" value="ATP-dependent chaperone ClpB"/>
    <property type="match status" value="1"/>
</dbReference>
<evidence type="ECO:0000259" key="8">
    <source>
        <dbReference type="PROSITE" id="PS51903"/>
    </source>
</evidence>
<organism evidence="9 10">
    <name type="scientific">Geotoga petraea</name>
    <dbReference type="NCBI Taxonomy" id="28234"/>
    <lineage>
        <taxon>Bacteria</taxon>
        <taxon>Thermotogati</taxon>
        <taxon>Thermotogota</taxon>
        <taxon>Thermotogae</taxon>
        <taxon>Petrotogales</taxon>
        <taxon>Petrotogaceae</taxon>
        <taxon>Geotoga</taxon>
    </lineage>
</organism>
<dbReference type="GO" id="GO:0016887">
    <property type="term" value="F:ATP hydrolysis activity"/>
    <property type="evidence" value="ECO:0007669"/>
    <property type="project" value="InterPro"/>
</dbReference>
<comment type="caution">
    <text evidence="9">The sequence shown here is derived from an EMBL/GenBank/DDBJ whole genome shotgun (WGS) entry which is preliminary data.</text>
</comment>
<dbReference type="Gene3D" id="4.10.860.10">
    <property type="entry name" value="UVR domain"/>
    <property type="match status" value="1"/>
</dbReference>
<comment type="similarity">
    <text evidence="6">Belongs to the ClpA/ClpB family.</text>
</comment>
<dbReference type="PROSITE" id="PS00870">
    <property type="entry name" value="CLPAB_1"/>
    <property type="match status" value="1"/>
</dbReference>
<dbReference type="InterPro" id="IPR018368">
    <property type="entry name" value="ClpA/B_CS1"/>
</dbReference>